<gene>
    <name evidence="10" type="primary">lepB</name>
    <name evidence="10" type="ORF">GKZ89_20070</name>
</gene>
<comment type="similarity">
    <text evidence="8">Belongs to the peptidase S26 family.</text>
</comment>
<dbReference type="Gene3D" id="2.10.109.10">
    <property type="entry name" value="Umud Fragment, subunit A"/>
    <property type="match status" value="1"/>
</dbReference>
<feature type="active site" evidence="6">
    <location>
        <position position="78"/>
    </location>
</feature>
<dbReference type="InterPro" id="IPR019533">
    <property type="entry name" value="Peptidase_S26"/>
</dbReference>
<keyword evidence="11" id="KW-1185">Reference proteome</keyword>
<proteinExistence type="inferred from homology"/>
<accession>A0A7X2V743</accession>
<dbReference type="PROSITE" id="PS00761">
    <property type="entry name" value="SPASE_I_3"/>
    <property type="match status" value="1"/>
</dbReference>
<dbReference type="SUPFAM" id="SSF51306">
    <property type="entry name" value="LexA/Signal peptidase"/>
    <property type="match status" value="1"/>
</dbReference>
<sequence length="175" mass="19798">MKAQSRRSVWSWAGSLIAAILIAIICRHFLFTPVMVEGKSMMPTFQDHNQVIVSKISKIERFDMIVFHSPISEDHYIKRVIGLPGDVISIKNDVLTINGKTYSEPYLKENKKGLIPRENLTENLHLTVPENSLYVMGDNRRDSMDSRLFGSISKDAVIGVAEFRFSPVGKMGLMK</sequence>
<feature type="domain" description="Peptidase S26" evidence="9">
    <location>
        <begin position="10"/>
        <end position="165"/>
    </location>
</feature>
<evidence type="ECO:0000313" key="11">
    <source>
        <dbReference type="Proteomes" id="UP000434639"/>
    </source>
</evidence>
<evidence type="ECO:0000256" key="6">
    <source>
        <dbReference type="PIRSR" id="PIRSR600223-1"/>
    </source>
</evidence>
<dbReference type="InterPro" id="IPR036286">
    <property type="entry name" value="LexA/Signal_pep-like_sf"/>
</dbReference>
<dbReference type="PANTHER" id="PTHR43390:SF8">
    <property type="entry name" value="SIGNAL PEPTIDASE I"/>
    <property type="match status" value="1"/>
</dbReference>
<dbReference type="GO" id="GO:0009003">
    <property type="term" value="F:signal peptidase activity"/>
    <property type="evidence" value="ECO:0007669"/>
    <property type="project" value="UniProtKB-EC"/>
</dbReference>
<name>A0A7X2V743_9BACI</name>
<keyword evidence="5 7" id="KW-0378">Hydrolase</keyword>
<feature type="active site" evidence="6">
    <location>
        <position position="40"/>
    </location>
</feature>
<keyword evidence="7" id="KW-0812">Transmembrane</keyword>
<keyword evidence="4 7" id="KW-0645">Protease</keyword>
<dbReference type="EMBL" id="WMIB01000036">
    <property type="protein sequence ID" value="MTH55696.1"/>
    <property type="molecule type" value="Genomic_DNA"/>
</dbReference>
<dbReference type="GO" id="GO:0005886">
    <property type="term" value="C:plasma membrane"/>
    <property type="evidence" value="ECO:0007669"/>
    <property type="project" value="UniProtKB-SubCell"/>
</dbReference>
<dbReference type="GO" id="GO:0006465">
    <property type="term" value="P:signal peptide processing"/>
    <property type="evidence" value="ECO:0007669"/>
    <property type="project" value="InterPro"/>
</dbReference>
<dbReference type="CDD" id="cd06530">
    <property type="entry name" value="S26_SPase_I"/>
    <property type="match status" value="1"/>
</dbReference>
<dbReference type="Pfam" id="PF10502">
    <property type="entry name" value="Peptidase_S26"/>
    <property type="match status" value="1"/>
</dbReference>
<evidence type="ECO:0000256" key="7">
    <source>
        <dbReference type="RuleBase" id="RU003993"/>
    </source>
</evidence>
<evidence type="ECO:0000256" key="1">
    <source>
        <dbReference type="ARBA" id="ARBA00000677"/>
    </source>
</evidence>
<keyword evidence="7" id="KW-0472">Membrane</keyword>
<dbReference type="NCBIfam" id="TIGR02227">
    <property type="entry name" value="sigpep_I_bact"/>
    <property type="match status" value="1"/>
</dbReference>
<evidence type="ECO:0000256" key="5">
    <source>
        <dbReference type="ARBA" id="ARBA00022801"/>
    </source>
</evidence>
<evidence type="ECO:0000259" key="9">
    <source>
        <dbReference type="Pfam" id="PF10502"/>
    </source>
</evidence>
<dbReference type="InterPro" id="IPR019756">
    <property type="entry name" value="Pept_S26A_signal_pept_1_Ser-AS"/>
</dbReference>
<dbReference type="InterPro" id="IPR019757">
    <property type="entry name" value="Pept_S26A_signal_pept_1_Lys-AS"/>
</dbReference>
<dbReference type="PROSITE" id="PS00501">
    <property type="entry name" value="SPASE_I_1"/>
    <property type="match status" value="1"/>
</dbReference>
<dbReference type="PRINTS" id="PR00727">
    <property type="entry name" value="LEADERPTASE"/>
</dbReference>
<protein>
    <recommendedName>
        <fullName evidence="3 7">Signal peptidase I</fullName>
        <ecNumber evidence="3 7">3.4.21.89</ecNumber>
    </recommendedName>
</protein>
<dbReference type="InterPro" id="IPR019758">
    <property type="entry name" value="Pept_S26A_signal_pept_1_CS"/>
</dbReference>
<dbReference type="GO" id="GO:0004252">
    <property type="term" value="F:serine-type endopeptidase activity"/>
    <property type="evidence" value="ECO:0007669"/>
    <property type="project" value="InterPro"/>
</dbReference>
<dbReference type="Proteomes" id="UP000434639">
    <property type="component" value="Unassembled WGS sequence"/>
</dbReference>
<evidence type="ECO:0000256" key="4">
    <source>
        <dbReference type="ARBA" id="ARBA00022670"/>
    </source>
</evidence>
<organism evidence="10 11">
    <name type="scientific">Metabacillus mangrovi</name>
    <dbReference type="NCBI Taxonomy" id="1491830"/>
    <lineage>
        <taxon>Bacteria</taxon>
        <taxon>Bacillati</taxon>
        <taxon>Bacillota</taxon>
        <taxon>Bacilli</taxon>
        <taxon>Bacillales</taxon>
        <taxon>Bacillaceae</taxon>
        <taxon>Metabacillus</taxon>
    </lineage>
</organism>
<keyword evidence="7" id="KW-1133">Transmembrane helix</keyword>
<dbReference type="RefSeq" id="WP_155114193.1">
    <property type="nucleotide sequence ID" value="NZ_WMIB01000036.1"/>
</dbReference>
<evidence type="ECO:0000313" key="10">
    <source>
        <dbReference type="EMBL" id="MTH55696.1"/>
    </source>
</evidence>
<dbReference type="AlphaFoldDB" id="A0A7X2V743"/>
<evidence type="ECO:0000256" key="8">
    <source>
        <dbReference type="RuleBase" id="RU362042"/>
    </source>
</evidence>
<dbReference type="EC" id="3.4.21.89" evidence="3 7"/>
<dbReference type="InterPro" id="IPR000223">
    <property type="entry name" value="Pept_S26A_signal_pept_1"/>
</dbReference>
<comment type="caution">
    <text evidence="10">The sequence shown here is derived from an EMBL/GenBank/DDBJ whole genome shotgun (WGS) entry which is preliminary data.</text>
</comment>
<comment type="catalytic activity">
    <reaction evidence="1 7">
        <text>Cleavage of hydrophobic, N-terminal signal or leader sequences from secreted and periplasmic proteins.</text>
        <dbReference type="EC" id="3.4.21.89"/>
    </reaction>
</comment>
<feature type="transmembrane region" description="Helical" evidence="7">
    <location>
        <begin position="12"/>
        <end position="31"/>
    </location>
</feature>
<evidence type="ECO:0000256" key="2">
    <source>
        <dbReference type="ARBA" id="ARBA00004401"/>
    </source>
</evidence>
<comment type="subcellular location">
    <subcellularLocation>
        <location evidence="2">Cell membrane</location>
        <topology evidence="2">Single-pass type II membrane protein</topology>
    </subcellularLocation>
    <subcellularLocation>
        <location evidence="8">Membrane</location>
        <topology evidence="8">Single-pass type II membrane protein</topology>
    </subcellularLocation>
</comment>
<dbReference type="PANTHER" id="PTHR43390">
    <property type="entry name" value="SIGNAL PEPTIDASE I"/>
    <property type="match status" value="1"/>
</dbReference>
<reference evidence="10 11" key="1">
    <citation type="journal article" date="2017" name="Int. J. Syst. Evol. Microbiol.">
        <title>Bacillus mangrovi sp. nov., isolated from a sediment sample from a mangrove forest.</title>
        <authorList>
            <person name="Gupta V."/>
            <person name="Singh P.K."/>
            <person name="Korpole S."/>
            <person name="Tanuku N.R.S."/>
            <person name="Pinnaka A.K."/>
        </authorList>
    </citation>
    <scope>NUCLEOTIDE SEQUENCE [LARGE SCALE GENOMIC DNA]</scope>
    <source>
        <strain evidence="10 11">KCTC 33872</strain>
    </source>
</reference>
<dbReference type="OrthoDB" id="9802919at2"/>
<dbReference type="PROSITE" id="PS00760">
    <property type="entry name" value="SPASE_I_2"/>
    <property type="match status" value="1"/>
</dbReference>
<evidence type="ECO:0000256" key="3">
    <source>
        <dbReference type="ARBA" id="ARBA00013208"/>
    </source>
</evidence>